<evidence type="ECO:0000256" key="4">
    <source>
        <dbReference type="SAM" id="SignalP"/>
    </source>
</evidence>
<dbReference type="PANTHER" id="PTHR24104">
    <property type="entry name" value="E3 UBIQUITIN-PROTEIN LIGASE NHLRC1-RELATED"/>
    <property type="match status" value="1"/>
</dbReference>
<evidence type="ECO:0000256" key="3">
    <source>
        <dbReference type="SAM" id="Phobius"/>
    </source>
</evidence>
<proteinExistence type="predicted"/>
<dbReference type="SUPFAM" id="SSF101898">
    <property type="entry name" value="NHL repeat"/>
    <property type="match status" value="1"/>
</dbReference>
<accession>W0FPS2</accession>
<dbReference type="EMBL" id="KC246814">
    <property type="protein sequence ID" value="AHF25005.1"/>
    <property type="molecule type" value="Genomic_DNA"/>
</dbReference>
<reference evidence="5" key="1">
    <citation type="journal article" date="2013" name="PLoS ONE">
        <title>Metagenomic insights into the carbohydrate-active enzymes carried by the microorganisms adhering to solid digesta in the rumen of cows.</title>
        <authorList>
            <person name="Wang L."/>
            <person name="Hatem A."/>
            <person name="Catalyurek U.V."/>
            <person name="Morrison M."/>
            <person name="Yu Z."/>
        </authorList>
    </citation>
    <scope>NUCLEOTIDE SEQUENCE</scope>
</reference>
<dbReference type="GO" id="GO:0008270">
    <property type="term" value="F:zinc ion binding"/>
    <property type="evidence" value="ECO:0007669"/>
    <property type="project" value="UniProtKB-KW"/>
</dbReference>
<dbReference type="InterPro" id="IPR011042">
    <property type="entry name" value="6-blade_b-propeller_TolB-like"/>
</dbReference>
<dbReference type="PANTHER" id="PTHR24104:SF25">
    <property type="entry name" value="PROTEIN LIN-41"/>
    <property type="match status" value="1"/>
</dbReference>
<keyword evidence="1" id="KW-0677">Repeat</keyword>
<evidence type="ECO:0000256" key="1">
    <source>
        <dbReference type="ARBA" id="ARBA00022737"/>
    </source>
</evidence>
<dbReference type="InterPro" id="IPR050952">
    <property type="entry name" value="TRIM-NHL_E3_ligases"/>
</dbReference>
<keyword evidence="4" id="KW-0732">Signal</keyword>
<evidence type="ECO:0000256" key="2">
    <source>
        <dbReference type="PROSITE-ProRule" id="PRU00504"/>
    </source>
</evidence>
<dbReference type="Gene3D" id="1.25.40.10">
    <property type="entry name" value="Tetratricopeptide repeat domain"/>
    <property type="match status" value="1"/>
</dbReference>
<dbReference type="PROSITE" id="PS51125">
    <property type="entry name" value="NHL"/>
    <property type="match status" value="1"/>
</dbReference>
<evidence type="ECO:0000313" key="5">
    <source>
        <dbReference type="EMBL" id="AHF25005.1"/>
    </source>
</evidence>
<name>W0FPS2_9BACT</name>
<organism evidence="5">
    <name type="scientific">uncultured bacterium Contig33</name>
    <dbReference type="NCBI Taxonomy" id="1393553"/>
    <lineage>
        <taxon>Bacteria</taxon>
        <taxon>environmental samples</taxon>
    </lineage>
</organism>
<protein>
    <submittedName>
        <fullName evidence="5">NHL repeat-containing protein</fullName>
    </submittedName>
</protein>
<feature type="repeat" description="NHL" evidence="2">
    <location>
        <begin position="118"/>
        <end position="157"/>
    </location>
</feature>
<dbReference type="CDD" id="cd05819">
    <property type="entry name" value="NHL"/>
    <property type="match status" value="1"/>
</dbReference>
<dbReference type="Gene3D" id="2.120.10.30">
    <property type="entry name" value="TolB, C-terminal domain"/>
    <property type="match status" value="1"/>
</dbReference>
<dbReference type="SUPFAM" id="SSF48452">
    <property type="entry name" value="TPR-like"/>
    <property type="match status" value="1"/>
</dbReference>
<feature type="transmembrane region" description="Helical" evidence="3">
    <location>
        <begin position="476"/>
        <end position="496"/>
    </location>
</feature>
<keyword evidence="3" id="KW-0472">Membrane</keyword>
<dbReference type="InterPro" id="IPR011990">
    <property type="entry name" value="TPR-like_helical_dom_sf"/>
</dbReference>
<sequence>MMMKKTLSLLLVLLLVLSAAPAFARDSNNMNQDGYSTSYTYGYDYWGDSQESPDAYRVKAVIDSVTLGLEKDGGKKLNKPQGLFVRNNDLYIVDTYNNRIVQVEYRDNTYQLKRIIDRVNGGSPETFSTPYDVFVDPEDNIYVADYGNYRVVMMDKDLNWIKEFVKPDDSTFDQKLDFLPKKITVDVAGRVYAIVTNVNKGLVKYEADGTFTGYIGATPVTSTMAQYIWKRYFQTQAQREASASFVPTEYENLYIDKDNFIYTTTTSFSDTALSNDQVTPIRRLNGLGSDILVRNDNKYPIGDIWWIAADSTYYGPSRMTDITVFDNDIYVALDRIRGRLFGYDDQGVLLWAFGTRGGVNGAFVRAVALEHMGYDLLVLDETKNSVTVFSTTEYGSMIYEATELYQAGEYTRSADKWMDVMKLNANYPLAFRGVGRALMRDDKYEEAMKYFKMAYDDENYGRAFKLYRKEWVEKNVWWILLVLAVVIIIPLVIGRIKRTKWEVIMHEQSKVRRNNG</sequence>
<keyword evidence="3" id="KW-0812">Transmembrane</keyword>
<dbReference type="InterPro" id="IPR001258">
    <property type="entry name" value="NHL_repeat"/>
</dbReference>
<feature type="chain" id="PRO_5004788882" evidence="4">
    <location>
        <begin position="25"/>
        <end position="516"/>
    </location>
</feature>
<keyword evidence="3" id="KW-1133">Transmembrane helix</keyword>
<feature type="signal peptide" evidence="4">
    <location>
        <begin position="1"/>
        <end position="24"/>
    </location>
</feature>
<dbReference type="AlphaFoldDB" id="W0FPS2"/>